<sequence length="52" mass="5963">MSTKSASSNQAYLDTLKILERWKTEGVTREESNAFIKVTINGTVNDILRIRY</sequence>
<evidence type="ECO:0000313" key="2">
    <source>
        <dbReference type="EMBL" id="KAJ2932293.1"/>
    </source>
</evidence>
<organism evidence="2 3">
    <name type="scientific">Candolleomyces eurysporus</name>
    <dbReference type="NCBI Taxonomy" id="2828524"/>
    <lineage>
        <taxon>Eukaryota</taxon>
        <taxon>Fungi</taxon>
        <taxon>Dikarya</taxon>
        <taxon>Basidiomycota</taxon>
        <taxon>Agaricomycotina</taxon>
        <taxon>Agaricomycetes</taxon>
        <taxon>Agaricomycetidae</taxon>
        <taxon>Agaricales</taxon>
        <taxon>Agaricineae</taxon>
        <taxon>Psathyrellaceae</taxon>
        <taxon>Candolleomyces</taxon>
    </lineage>
</organism>
<dbReference type="AlphaFoldDB" id="A0A9W8JF75"/>
<reference evidence="2" key="1">
    <citation type="submission" date="2022-06" db="EMBL/GenBank/DDBJ databases">
        <title>Genome Sequence of Candolleomyces eurysporus.</title>
        <authorList>
            <person name="Buettner E."/>
        </authorList>
    </citation>
    <scope>NUCLEOTIDE SEQUENCE</scope>
    <source>
        <strain evidence="2">VTCC 930004</strain>
    </source>
</reference>
<proteinExistence type="predicted"/>
<evidence type="ECO:0000313" key="3">
    <source>
        <dbReference type="Proteomes" id="UP001140091"/>
    </source>
</evidence>
<dbReference type="EMBL" id="JANBPK010000775">
    <property type="protein sequence ID" value="KAJ2932293.1"/>
    <property type="molecule type" value="Genomic_DNA"/>
</dbReference>
<name>A0A9W8JF75_9AGAR</name>
<comment type="caution">
    <text evidence="2">The sequence shown here is derived from an EMBL/GenBank/DDBJ whole genome shotgun (WGS) entry which is preliminary data.</text>
</comment>
<dbReference type="Proteomes" id="UP001140091">
    <property type="component" value="Unassembled WGS sequence"/>
</dbReference>
<accession>A0A9W8JF75</accession>
<evidence type="ECO:0000313" key="1">
    <source>
        <dbReference type="EMBL" id="KAJ2929024.1"/>
    </source>
</evidence>
<feature type="non-terminal residue" evidence="2">
    <location>
        <position position="52"/>
    </location>
</feature>
<gene>
    <name evidence="2" type="ORF">H1R20_g4778</name>
    <name evidence="1" type="ORF">H1R20_g8070</name>
</gene>
<keyword evidence="3" id="KW-1185">Reference proteome</keyword>
<protein>
    <submittedName>
        <fullName evidence="2">Uncharacterized protein</fullName>
    </submittedName>
</protein>
<dbReference type="EMBL" id="JANBPK010000909">
    <property type="protein sequence ID" value="KAJ2929024.1"/>
    <property type="molecule type" value="Genomic_DNA"/>
</dbReference>